<dbReference type="AlphaFoldDB" id="A0A3A9YT55"/>
<accession>A0A3A9YT55</accession>
<reference evidence="2 3" key="1">
    <citation type="journal article" date="2004" name="Syst. Appl. Microbiol.">
        <title>Cryptoendolithic actinomycetes from antarctic sandstone rock samples: Micromonospora endolithica sp. nov. and two isolates related to Micromonospora coerulea Jensen 1932.</title>
        <authorList>
            <person name="Hirsch P."/>
            <person name="Mevs U."/>
            <person name="Kroppenstedt R.M."/>
            <person name="Schumann P."/>
            <person name="Stackebrandt E."/>
        </authorList>
    </citation>
    <scope>NUCLEOTIDE SEQUENCE [LARGE SCALE GENOMIC DNA]</scope>
    <source>
        <strain evidence="2 3">JCM 12677</strain>
    </source>
</reference>
<organism evidence="2 3">
    <name type="scientific">Micromonospora endolithica</name>
    <dbReference type="NCBI Taxonomy" id="230091"/>
    <lineage>
        <taxon>Bacteria</taxon>
        <taxon>Bacillati</taxon>
        <taxon>Actinomycetota</taxon>
        <taxon>Actinomycetes</taxon>
        <taxon>Micromonosporales</taxon>
        <taxon>Micromonosporaceae</taxon>
        <taxon>Micromonospora</taxon>
    </lineage>
</organism>
<proteinExistence type="predicted"/>
<sequence length="148" mass="16281">MSATDPSPVMAWRTRRTWRAALTNLLTAAGSWAHASARPAQEPEPEHTGADETWGTELRSATDQLLADEPTGRHAHGHVKTVDPDHGLSIPAFQTITREDEKFFPVGPDEDTGLLNARRVWPVNDTAAWPTVDRQQALAQLRDAGEDL</sequence>
<evidence type="ECO:0000313" key="3">
    <source>
        <dbReference type="Proteomes" id="UP000281726"/>
    </source>
</evidence>
<comment type="caution">
    <text evidence="2">The sequence shown here is derived from an EMBL/GenBank/DDBJ whole genome shotgun (WGS) entry which is preliminary data.</text>
</comment>
<gene>
    <name evidence="2" type="ORF">D7223_31230</name>
</gene>
<name>A0A3A9YT55_9ACTN</name>
<dbReference type="Proteomes" id="UP000281726">
    <property type="component" value="Unassembled WGS sequence"/>
</dbReference>
<dbReference type="RefSeq" id="WP_120733085.1">
    <property type="nucleotide sequence ID" value="NZ_RBAK01000021.1"/>
</dbReference>
<evidence type="ECO:0000313" key="2">
    <source>
        <dbReference type="EMBL" id="RKN38477.1"/>
    </source>
</evidence>
<feature type="region of interest" description="Disordered" evidence="1">
    <location>
        <begin position="32"/>
        <end position="90"/>
    </location>
</feature>
<dbReference type="EMBL" id="RBAK01000021">
    <property type="protein sequence ID" value="RKN38477.1"/>
    <property type="molecule type" value="Genomic_DNA"/>
</dbReference>
<protein>
    <submittedName>
        <fullName evidence="2">Uncharacterized protein</fullName>
    </submittedName>
</protein>
<keyword evidence="3" id="KW-1185">Reference proteome</keyword>
<evidence type="ECO:0000256" key="1">
    <source>
        <dbReference type="SAM" id="MobiDB-lite"/>
    </source>
</evidence>